<feature type="region of interest" description="Disordered" evidence="1">
    <location>
        <begin position="31"/>
        <end position="53"/>
    </location>
</feature>
<evidence type="ECO:0000313" key="3">
    <source>
        <dbReference type="EMBL" id="SPC34909.1"/>
    </source>
</evidence>
<feature type="compositionally biased region" description="Basic and acidic residues" evidence="1">
    <location>
        <begin position="33"/>
        <end position="53"/>
    </location>
</feature>
<dbReference type="RefSeq" id="WP_158648646.1">
    <property type="nucleotide sequence ID" value="NZ_LT981265.1"/>
</dbReference>
<dbReference type="EMBL" id="LT981265">
    <property type="protein sequence ID" value="SPC34909.1"/>
    <property type="molecule type" value="Genomic_DNA"/>
</dbReference>
<keyword evidence="4" id="KW-1185">Reference proteome</keyword>
<protein>
    <submittedName>
        <fullName evidence="3">Uncharacterized protein</fullName>
    </submittedName>
</protein>
<dbReference type="GeneID" id="55636315"/>
<keyword evidence="2" id="KW-1133">Transmembrane helix</keyword>
<sequence>MAEAFIAHMYAMAGTFAASTAIWFSIRAARGGGRREEEEGISRDVKEEEKIGD</sequence>
<dbReference type="AlphaFoldDB" id="A0A2K5ATG3"/>
<feature type="transmembrane region" description="Helical" evidence="2">
    <location>
        <begin position="6"/>
        <end position="26"/>
    </location>
</feature>
<keyword evidence="2" id="KW-0472">Membrane</keyword>
<accession>A0A2K5ATG3</accession>
<name>A0A2K5ATG3_9ARCH</name>
<gene>
    <name evidence="3" type="ORF">NCAV_1746</name>
</gene>
<organism evidence="3 4">
    <name type="scientific">Candidatus Nitrosocaldus cavascurensis</name>
    <dbReference type="NCBI Taxonomy" id="2058097"/>
    <lineage>
        <taxon>Archaea</taxon>
        <taxon>Nitrososphaerota</taxon>
        <taxon>Nitrososphaeria</taxon>
        <taxon>Candidatus Nitrosocaldales</taxon>
        <taxon>Candidatus Nitrosocaldaceae</taxon>
        <taxon>Candidatus Nitrosocaldus</taxon>
    </lineage>
</organism>
<keyword evidence="2" id="KW-0812">Transmembrane</keyword>
<evidence type="ECO:0000313" key="4">
    <source>
        <dbReference type="Proteomes" id="UP000236248"/>
    </source>
</evidence>
<dbReference type="Proteomes" id="UP000236248">
    <property type="component" value="Chromosome NCAV"/>
</dbReference>
<proteinExistence type="predicted"/>
<evidence type="ECO:0000256" key="1">
    <source>
        <dbReference type="SAM" id="MobiDB-lite"/>
    </source>
</evidence>
<evidence type="ECO:0000256" key="2">
    <source>
        <dbReference type="SAM" id="Phobius"/>
    </source>
</evidence>
<reference evidence="4" key="1">
    <citation type="submission" date="2018-01" db="EMBL/GenBank/DDBJ databases">
        <authorList>
            <person name="Kerou L M."/>
        </authorList>
    </citation>
    <scope>NUCLEOTIDE SEQUENCE [LARGE SCALE GENOMIC DNA]</scope>
    <source>
        <strain evidence="4">SCU2</strain>
    </source>
</reference>
<dbReference type="KEGG" id="ncv:NCAV_1746"/>